<dbReference type="OrthoDB" id="39175at2759"/>
<feature type="transmembrane region" description="Helical" evidence="4">
    <location>
        <begin position="445"/>
        <end position="467"/>
    </location>
</feature>
<dbReference type="Proteomes" id="UP000326565">
    <property type="component" value="Unassembled WGS sequence"/>
</dbReference>
<evidence type="ECO:0000259" key="5">
    <source>
        <dbReference type="SMART" id="SM00906"/>
    </source>
</evidence>
<keyword evidence="4" id="KW-0812">Transmembrane</keyword>
<keyword evidence="7" id="KW-1185">Reference proteome</keyword>
<feature type="domain" description="Xylanolytic transcriptional activator regulatory" evidence="5">
    <location>
        <begin position="243"/>
        <end position="313"/>
    </location>
</feature>
<evidence type="ECO:0000256" key="3">
    <source>
        <dbReference type="ARBA" id="ARBA00023242"/>
    </source>
</evidence>
<keyword evidence="2" id="KW-0804">Transcription</keyword>
<evidence type="ECO:0000256" key="1">
    <source>
        <dbReference type="ARBA" id="ARBA00023015"/>
    </source>
</evidence>
<dbReference type="PANTHER" id="PTHR46910">
    <property type="entry name" value="TRANSCRIPTION FACTOR PDR1"/>
    <property type="match status" value="1"/>
</dbReference>
<dbReference type="InterPro" id="IPR007219">
    <property type="entry name" value="XnlR_reg_dom"/>
</dbReference>
<dbReference type="SMART" id="SM00906">
    <property type="entry name" value="Fungal_trans"/>
    <property type="match status" value="1"/>
</dbReference>
<dbReference type="AlphaFoldDB" id="A0A5N5WIP4"/>
<dbReference type="GO" id="GO:0003677">
    <property type="term" value="F:DNA binding"/>
    <property type="evidence" value="ECO:0007669"/>
    <property type="project" value="InterPro"/>
</dbReference>
<name>A0A5N5WIP4_9EURO</name>
<organism evidence="6 7">
    <name type="scientific">Aspergillus leporis</name>
    <dbReference type="NCBI Taxonomy" id="41062"/>
    <lineage>
        <taxon>Eukaryota</taxon>
        <taxon>Fungi</taxon>
        <taxon>Dikarya</taxon>
        <taxon>Ascomycota</taxon>
        <taxon>Pezizomycotina</taxon>
        <taxon>Eurotiomycetes</taxon>
        <taxon>Eurotiomycetidae</taxon>
        <taxon>Eurotiales</taxon>
        <taxon>Aspergillaceae</taxon>
        <taxon>Aspergillus</taxon>
        <taxon>Aspergillus subgen. Circumdati</taxon>
    </lineage>
</organism>
<evidence type="ECO:0000256" key="2">
    <source>
        <dbReference type="ARBA" id="ARBA00023163"/>
    </source>
</evidence>
<dbReference type="EMBL" id="ML732479">
    <property type="protein sequence ID" value="KAB8067497.1"/>
    <property type="molecule type" value="Genomic_DNA"/>
</dbReference>
<dbReference type="CDD" id="cd12148">
    <property type="entry name" value="fungal_TF_MHR"/>
    <property type="match status" value="1"/>
</dbReference>
<dbReference type="GO" id="GO:0006351">
    <property type="term" value="P:DNA-templated transcription"/>
    <property type="evidence" value="ECO:0007669"/>
    <property type="project" value="InterPro"/>
</dbReference>
<proteinExistence type="predicted"/>
<dbReference type="GO" id="GO:0008270">
    <property type="term" value="F:zinc ion binding"/>
    <property type="evidence" value="ECO:0007669"/>
    <property type="project" value="InterPro"/>
</dbReference>
<accession>A0A5N5WIP4</accession>
<gene>
    <name evidence="6" type="ORF">BDV29DRAFT_196391</name>
</gene>
<evidence type="ECO:0000313" key="6">
    <source>
        <dbReference type="EMBL" id="KAB8067497.1"/>
    </source>
</evidence>
<dbReference type="PANTHER" id="PTHR46910:SF1">
    <property type="entry name" value="MISCELLANEOUS ZN(II)2CYS6 TRANSCRIPTION FACTOR (EUROFUNG)-RELATED"/>
    <property type="match status" value="1"/>
</dbReference>
<sequence length="622" mass="70002">MYLMGGSYQNRSNATGSHNAVVVQVRMCHAFVLDLSKFAETEPHVGRSPSYGYQANEVNIIQRELDSNSSLSTGRRRVLESALSLISEFSNGSHSGEGTNYEQDLTNDASTDILVSPELFFMMMNPSSDYSAPWKLHWPDHLSHETFENMCLAVINAKATGQMECQYKICIFARAVTYINRWLRVCKSSELSEALEASKKSYIAAGLRSIRHLDFLNKPSLLMLQSLLSGVNLMQTLGDTIQAWTLTAFASRLLVALGYHGMDSRTLDECDWSFEIRHCIRWCYYFDKALSMLLVRPPSLPALSVEPASLVNLRKAGPLDLKANIFIKLAQVQDGALSLITTSARLPDNHALGAITRLETELHDIWEELCEARAKSSDTLELRLEWDAVDFTYHSIITTVLRLNSASLHDHHVRERCLSHARRALVSMNDLQCHILRGEQIYHDFVFWTILLYPLTPFFIIFCNVIATSNREDYNLLTQITVALSRIKEYNPSILRLHGLFSQFTVLCDQLYEVQAQDSLRQPEPTKKDVSGQGIAEPVSGGGGRIQMYPQVQELHNSDNTGNASMSQETALPDMAAFGSNDEGLYERASSVWDDGLMWELFTLQPTIEWFDMGHKDSATGS</sequence>
<evidence type="ECO:0000256" key="4">
    <source>
        <dbReference type="SAM" id="Phobius"/>
    </source>
</evidence>
<keyword evidence="1" id="KW-0805">Transcription regulation</keyword>
<reference evidence="6 7" key="1">
    <citation type="submission" date="2019-04" db="EMBL/GenBank/DDBJ databases">
        <title>Friends and foes A comparative genomics study of 23 Aspergillus species from section Flavi.</title>
        <authorList>
            <consortium name="DOE Joint Genome Institute"/>
            <person name="Kjaerbolling I."/>
            <person name="Vesth T."/>
            <person name="Frisvad J.C."/>
            <person name="Nybo J.L."/>
            <person name="Theobald S."/>
            <person name="Kildgaard S."/>
            <person name="Isbrandt T."/>
            <person name="Kuo A."/>
            <person name="Sato A."/>
            <person name="Lyhne E.K."/>
            <person name="Kogle M.E."/>
            <person name="Wiebenga A."/>
            <person name="Kun R.S."/>
            <person name="Lubbers R.J."/>
            <person name="Makela M.R."/>
            <person name="Barry K."/>
            <person name="Chovatia M."/>
            <person name="Clum A."/>
            <person name="Daum C."/>
            <person name="Haridas S."/>
            <person name="He G."/>
            <person name="LaButti K."/>
            <person name="Lipzen A."/>
            <person name="Mondo S."/>
            <person name="Riley R."/>
            <person name="Salamov A."/>
            <person name="Simmons B.A."/>
            <person name="Magnuson J.K."/>
            <person name="Henrissat B."/>
            <person name="Mortensen U.H."/>
            <person name="Larsen T.O."/>
            <person name="Devries R.P."/>
            <person name="Grigoriev I.V."/>
            <person name="Machida M."/>
            <person name="Baker S.E."/>
            <person name="Andersen M.R."/>
        </authorList>
    </citation>
    <scope>NUCLEOTIDE SEQUENCE [LARGE SCALE GENOMIC DNA]</scope>
    <source>
        <strain evidence="6 7">CBS 151.66</strain>
    </source>
</reference>
<keyword evidence="4" id="KW-1133">Transmembrane helix</keyword>
<dbReference type="GO" id="GO:0003700">
    <property type="term" value="F:DNA-binding transcription factor activity"/>
    <property type="evidence" value="ECO:0007669"/>
    <property type="project" value="InterPro"/>
</dbReference>
<dbReference type="InterPro" id="IPR050987">
    <property type="entry name" value="AtrR-like"/>
</dbReference>
<dbReference type="Pfam" id="PF04082">
    <property type="entry name" value="Fungal_trans"/>
    <property type="match status" value="1"/>
</dbReference>
<keyword evidence="4" id="KW-0472">Membrane</keyword>
<evidence type="ECO:0000313" key="7">
    <source>
        <dbReference type="Proteomes" id="UP000326565"/>
    </source>
</evidence>
<protein>
    <recommendedName>
        <fullName evidence="5">Xylanolytic transcriptional activator regulatory domain-containing protein</fullName>
    </recommendedName>
</protein>
<keyword evidence="3" id="KW-0539">Nucleus</keyword>